<dbReference type="GO" id="GO:0005840">
    <property type="term" value="C:ribosome"/>
    <property type="evidence" value="ECO:0007669"/>
    <property type="project" value="UniProtKB-KW"/>
</dbReference>
<dbReference type="Proteomes" id="UP000576969">
    <property type="component" value="Unassembled WGS sequence"/>
</dbReference>
<protein>
    <submittedName>
        <fullName evidence="4">Ribosomal protein S18 acetylase RimI-like enzyme</fullName>
    </submittedName>
</protein>
<dbReference type="EMBL" id="JACCBV010000001">
    <property type="protein sequence ID" value="NYE20398.1"/>
    <property type="molecule type" value="Genomic_DNA"/>
</dbReference>
<dbReference type="InterPro" id="IPR000182">
    <property type="entry name" value="GNAT_dom"/>
</dbReference>
<comment type="caution">
    <text evidence="4">The sequence shown here is derived from an EMBL/GenBank/DDBJ whole genome shotgun (WGS) entry which is preliminary data.</text>
</comment>
<dbReference type="RefSeq" id="WP_179490327.1">
    <property type="nucleotide sequence ID" value="NZ_JACCBV010000001.1"/>
</dbReference>
<dbReference type="GO" id="GO:0016747">
    <property type="term" value="F:acyltransferase activity, transferring groups other than amino-acyl groups"/>
    <property type="evidence" value="ECO:0007669"/>
    <property type="project" value="InterPro"/>
</dbReference>
<name>A0A7Y9GPP2_9MICO</name>
<evidence type="ECO:0000259" key="3">
    <source>
        <dbReference type="PROSITE" id="PS51186"/>
    </source>
</evidence>
<dbReference type="InterPro" id="IPR050832">
    <property type="entry name" value="Bact_Acetyltransf"/>
</dbReference>
<dbReference type="PROSITE" id="PS51186">
    <property type="entry name" value="GNAT"/>
    <property type="match status" value="1"/>
</dbReference>
<dbReference type="Gene3D" id="3.40.630.30">
    <property type="match status" value="1"/>
</dbReference>
<feature type="domain" description="N-acetyltransferase" evidence="3">
    <location>
        <begin position="2"/>
        <end position="175"/>
    </location>
</feature>
<dbReference type="CDD" id="cd04301">
    <property type="entry name" value="NAT_SF"/>
    <property type="match status" value="1"/>
</dbReference>
<accession>A0A7Y9GPP2</accession>
<keyword evidence="1" id="KW-0808">Transferase</keyword>
<evidence type="ECO:0000256" key="2">
    <source>
        <dbReference type="ARBA" id="ARBA00023315"/>
    </source>
</evidence>
<keyword evidence="2" id="KW-0012">Acyltransferase</keyword>
<dbReference type="Pfam" id="PF00583">
    <property type="entry name" value="Acetyltransf_1"/>
    <property type="match status" value="1"/>
</dbReference>
<sequence>MRSIRRVRADEWEAVRDLRLESLSDPLASIAFLDTRANAQTHSDDFWRDRTARAAESDDGAQFVAEDDGMWVGSLTVLLRRPGATDHLERTASRLGADVVGVWVRPTHRGDGTIDALLEAAVGWAVARGAETVSLDVHVDNHRAQGAYRRFGFRETGEVTQSVAGRELRMTLAPSHSDDVPADG</sequence>
<organism evidence="4 5">
    <name type="scientific">Microbacterium immunditiarum</name>
    <dbReference type="NCBI Taxonomy" id="337480"/>
    <lineage>
        <taxon>Bacteria</taxon>
        <taxon>Bacillati</taxon>
        <taxon>Actinomycetota</taxon>
        <taxon>Actinomycetes</taxon>
        <taxon>Micrococcales</taxon>
        <taxon>Microbacteriaceae</taxon>
        <taxon>Microbacterium</taxon>
    </lineage>
</organism>
<evidence type="ECO:0000313" key="5">
    <source>
        <dbReference type="Proteomes" id="UP000576969"/>
    </source>
</evidence>
<dbReference type="SUPFAM" id="SSF55729">
    <property type="entry name" value="Acyl-CoA N-acyltransferases (Nat)"/>
    <property type="match status" value="1"/>
</dbReference>
<proteinExistence type="predicted"/>
<reference evidence="4 5" key="1">
    <citation type="submission" date="2020-07" db="EMBL/GenBank/DDBJ databases">
        <title>Sequencing the genomes of 1000 actinobacteria strains.</title>
        <authorList>
            <person name="Klenk H.-P."/>
        </authorList>
    </citation>
    <scope>NUCLEOTIDE SEQUENCE [LARGE SCALE GENOMIC DNA]</scope>
    <source>
        <strain evidence="4 5">DSM 24662</strain>
    </source>
</reference>
<keyword evidence="5" id="KW-1185">Reference proteome</keyword>
<gene>
    <name evidence="4" type="ORF">BJ991_002426</name>
</gene>
<dbReference type="PANTHER" id="PTHR43877:SF2">
    <property type="entry name" value="AMINOALKYLPHOSPHONATE N-ACETYLTRANSFERASE-RELATED"/>
    <property type="match status" value="1"/>
</dbReference>
<keyword evidence="4" id="KW-0687">Ribonucleoprotein</keyword>
<dbReference type="InterPro" id="IPR016181">
    <property type="entry name" value="Acyl_CoA_acyltransferase"/>
</dbReference>
<dbReference type="AlphaFoldDB" id="A0A7Y9GPP2"/>
<evidence type="ECO:0000313" key="4">
    <source>
        <dbReference type="EMBL" id="NYE20398.1"/>
    </source>
</evidence>
<evidence type="ECO:0000256" key="1">
    <source>
        <dbReference type="ARBA" id="ARBA00022679"/>
    </source>
</evidence>
<dbReference type="PANTHER" id="PTHR43877">
    <property type="entry name" value="AMINOALKYLPHOSPHONATE N-ACETYLTRANSFERASE-RELATED-RELATED"/>
    <property type="match status" value="1"/>
</dbReference>
<keyword evidence="4" id="KW-0689">Ribosomal protein</keyword>